<dbReference type="OrthoDB" id="9804062at2"/>
<dbReference type="SMART" id="SM00994">
    <property type="entry name" value="zf-C4_ClpX"/>
    <property type="match status" value="1"/>
</dbReference>
<keyword evidence="3 6" id="KW-0862">Zinc</keyword>
<dbReference type="Gene3D" id="1.10.8.60">
    <property type="match status" value="1"/>
</dbReference>
<dbReference type="GO" id="GO:0005524">
    <property type="term" value="F:ATP binding"/>
    <property type="evidence" value="ECO:0007669"/>
    <property type="project" value="UniProtKB-UniRule"/>
</dbReference>
<dbReference type="GO" id="GO:0051301">
    <property type="term" value="P:cell division"/>
    <property type="evidence" value="ECO:0007669"/>
    <property type="project" value="TreeGrafter"/>
</dbReference>
<dbReference type="InterPro" id="IPR003593">
    <property type="entry name" value="AAA+_ATPase"/>
</dbReference>
<evidence type="ECO:0000313" key="9">
    <source>
        <dbReference type="EMBL" id="SHH38599.1"/>
    </source>
</evidence>
<dbReference type="SUPFAM" id="SSF52540">
    <property type="entry name" value="P-loop containing nucleoside triphosphate hydrolases"/>
    <property type="match status" value="1"/>
</dbReference>
<keyword evidence="10" id="KW-1185">Reference proteome</keyword>
<dbReference type="SUPFAM" id="SSF57716">
    <property type="entry name" value="Glucocorticoid receptor-like (DNA-binding domain)"/>
    <property type="match status" value="1"/>
</dbReference>
<dbReference type="Gene3D" id="3.40.50.300">
    <property type="entry name" value="P-loop containing nucleotide triphosphate hydrolases"/>
    <property type="match status" value="1"/>
</dbReference>
<dbReference type="GO" id="GO:0051603">
    <property type="term" value="P:proteolysis involved in protein catabolic process"/>
    <property type="evidence" value="ECO:0007669"/>
    <property type="project" value="TreeGrafter"/>
</dbReference>
<dbReference type="SMART" id="SM01086">
    <property type="entry name" value="ClpB_D2-small"/>
    <property type="match status" value="1"/>
</dbReference>
<evidence type="ECO:0000313" key="10">
    <source>
        <dbReference type="Proteomes" id="UP000184109"/>
    </source>
</evidence>
<dbReference type="InterPro" id="IPR046425">
    <property type="entry name" value="ClpX_bact"/>
</dbReference>
<gene>
    <name evidence="6" type="primary">clpX</name>
    <name evidence="9" type="ORF">SAMN05444281_0344</name>
</gene>
<dbReference type="GO" id="GO:0051082">
    <property type="term" value="F:unfolded protein binding"/>
    <property type="evidence" value="ECO:0007669"/>
    <property type="project" value="UniProtKB-UniRule"/>
</dbReference>
<dbReference type="PROSITE" id="PS51902">
    <property type="entry name" value="CLPX_ZB"/>
    <property type="match status" value="1"/>
</dbReference>
<dbReference type="InterPro" id="IPR038366">
    <property type="entry name" value="Znf_CppX_C4_sf"/>
</dbReference>
<dbReference type="GO" id="GO:0016887">
    <property type="term" value="F:ATP hydrolysis activity"/>
    <property type="evidence" value="ECO:0007669"/>
    <property type="project" value="InterPro"/>
</dbReference>
<dbReference type="GO" id="GO:0046983">
    <property type="term" value="F:protein dimerization activity"/>
    <property type="evidence" value="ECO:0007669"/>
    <property type="project" value="UniProtKB-UniRule"/>
</dbReference>
<dbReference type="RefSeq" id="WP_073117950.1">
    <property type="nucleotide sequence ID" value="NZ_BMEN01000001.1"/>
</dbReference>
<dbReference type="EMBL" id="FQXQ01000001">
    <property type="protein sequence ID" value="SHH38599.1"/>
    <property type="molecule type" value="Genomic_DNA"/>
</dbReference>
<dbReference type="InterPro" id="IPR019489">
    <property type="entry name" value="Clp_ATPase_C"/>
</dbReference>
<evidence type="ECO:0000256" key="7">
    <source>
        <dbReference type="PROSITE-ProRule" id="PRU01250"/>
    </source>
</evidence>
<evidence type="ECO:0000256" key="6">
    <source>
        <dbReference type="HAMAP-Rule" id="MF_00175"/>
    </source>
</evidence>
<dbReference type="GO" id="GO:0008233">
    <property type="term" value="F:peptidase activity"/>
    <property type="evidence" value="ECO:0007669"/>
    <property type="project" value="UniProtKB-KW"/>
</dbReference>
<organism evidence="9 10">
    <name type="scientific">Wenyingzhuangia marina</name>
    <dbReference type="NCBI Taxonomy" id="1195760"/>
    <lineage>
        <taxon>Bacteria</taxon>
        <taxon>Pseudomonadati</taxon>
        <taxon>Bacteroidota</taxon>
        <taxon>Flavobacteriia</taxon>
        <taxon>Flavobacteriales</taxon>
        <taxon>Flavobacteriaceae</taxon>
        <taxon>Wenyingzhuangia</taxon>
    </lineage>
</organism>
<dbReference type="HAMAP" id="MF_00175">
    <property type="entry name" value="ClpX"/>
    <property type="match status" value="1"/>
</dbReference>
<dbReference type="InterPro" id="IPR027417">
    <property type="entry name" value="P-loop_NTPase"/>
</dbReference>
<comment type="function">
    <text evidence="6">ATP-dependent specificity component of the Clp protease. It directs the protease to specific substrates. Can perform chaperone functions in the absence of ClpP.</text>
</comment>
<comment type="subunit">
    <text evidence="6">Component of the ClpX-ClpP complex. Forms a hexameric ring that, in the presence of ATP, binds to fourteen ClpP subunits assembled into a disk-like structure with a central cavity, resembling the structure of eukaryotic proteasomes.</text>
</comment>
<dbReference type="InterPro" id="IPR003959">
    <property type="entry name" value="ATPase_AAA_core"/>
</dbReference>
<dbReference type="GO" id="GO:0140662">
    <property type="term" value="F:ATP-dependent protein folding chaperone"/>
    <property type="evidence" value="ECO:0007669"/>
    <property type="project" value="InterPro"/>
</dbReference>
<feature type="binding site" evidence="6 7">
    <location>
        <position position="8"/>
    </location>
    <ligand>
        <name>Zn(2+)</name>
        <dbReference type="ChEBI" id="CHEBI:29105"/>
    </ligand>
</feature>
<dbReference type="GO" id="GO:0008270">
    <property type="term" value="F:zinc ion binding"/>
    <property type="evidence" value="ECO:0007669"/>
    <property type="project" value="UniProtKB-UniRule"/>
</dbReference>
<feature type="domain" description="ClpX-type ZB" evidence="8">
    <location>
        <begin position="1"/>
        <end position="49"/>
    </location>
</feature>
<dbReference type="PANTHER" id="PTHR48102:SF7">
    <property type="entry name" value="ATP-DEPENDENT CLP PROTEASE ATP-BINDING SUBUNIT CLPX-LIKE, MITOCHONDRIAL"/>
    <property type="match status" value="1"/>
</dbReference>
<dbReference type="Pfam" id="PF07724">
    <property type="entry name" value="AAA_2"/>
    <property type="match status" value="1"/>
</dbReference>
<keyword evidence="9" id="KW-0645">Protease</keyword>
<protein>
    <recommendedName>
        <fullName evidence="6">ATP-dependent Clp protease ATP-binding subunit ClpX</fullName>
    </recommendedName>
</protein>
<dbReference type="CDD" id="cd19497">
    <property type="entry name" value="RecA-like_ClpX"/>
    <property type="match status" value="1"/>
</dbReference>
<feature type="binding site" evidence="6 7">
    <location>
        <position position="30"/>
    </location>
    <ligand>
        <name>Zn(2+)</name>
        <dbReference type="ChEBI" id="CHEBI:29105"/>
    </ligand>
</feature>
<keyword evidence="5 6" id="KW-0143">Chaperone</keyword>
<dbReference type="STRING" id="1195760.SAMN05444281_0344"/>
<evidence type="ECO:0000256" key="4">
    <source>
        <dbReference type="ARBA" id="ARBA00022840"/>
    </source>
</evidence>
<evidence type="ECO:0000256" key="1">
    <source>
        <dbReference type="ARBA" id="ARBA00022723"/>
    </source>
</evidence>
<dbReference type="Gene3D" id="6.20.220.10">
    <property type="entry name" value="ClpX chaperone, C4-type zinc finger domain"/>
    <property type="match status" value="1"/>
</dbReference>
<dbReference type="InterPro" id="IPR025662">
    <property type="entry name" value="Sigma_54_int_dom_ATP-bd_1"/>
</dbReference>
<keyword evidence="2 6" id="KW-0547">Nucleotide-binding</keyword>
<keyword evidence="1 6" id="KW-0479">Metal-binding</keyword>
<reference evidence="10" key="1">
    <citation type="submission" date="2016-11" db="EMBL/GenBank/DDBJ databases">
        <authorList>
            <person name="Varghese N."/>
            <person name="Submissions S."/>
        </authorList>
    </citation>
    <scope>NUCLEOTIDE SEQUENCE [LARGE SCALE GENOMIC DNA]</scope>
    <source>
        <strain evidence="10">DSM 100572</strain>
    </source>
</reference>
<dbReference type="Proteomes" id="UP000184109">
    <property type="component" value="Unassembled WGS sequence"/>
</dbReference>
<sequence length="410" mass="45376">MSKEGMECSFCGRKKEETNLLIAGVDAHICDSCVSQAYGILSEEIEDESGGKNTDLVVKKPREIKEFLDQYIIGQDQTKKTMAVAVYNHYKRLTQPDTLDEEVEIEKSNMVLVGDTGTGKTLIAKTIAKMLNVPFSIVDATVLTQAGYVGEDVESILSRLLQAADYDVESAERGIVFIDEIDKIARKGDNPSITRDVSGEGVQQALLKLLEGTVVNVAPKGGRKHPDQKFIEVDTKNILFIAGGAFAGIQRNISKRLNRQAVGFGASLSEDRVDDKNLLQYIIPTDLKNFGLIPEIIGRLPVLSYMNPLDTTALRAILTEPKNSLIKQYTKLFQMDGIEFTVDDEALDYIVEKAIEYKLGARGLRSLCEAIFTDAMFDMPSTDETSFEVTREYAESKLSSTMLKQLKQAS</sequence>
<dbReference type="Pfam" id="PF06689">
    <property type="entry name" value="zf-C4_ClpX"/>
    <property type="match status" value="1"/>
</dbReference>
<dbReference type="SMART" id="SM00382">
    <property type="entry name" value="AAA"/>
    <property type="match status" value="1"/>
</dbReference>
<dbReference type="FunFam" id="1.10.8.60:FF:000002">
    <property type="entry name" value="ATP-dependent Clp protease ATP-binding subunit ClpX"/>
    <property type="match status" value="1"/>
</dbReference>
<feature type="binding site" evidence="6 7">
    <location>
        <position position="11"/>
    </location>
    <ligand>
        <name>Zn(2+)</name>
        <dbReference type="ChEBI" id="CHEBI:29105"/>
    </ligand>
</feature>
<dbReference type="AlphaFoldDB" id="A0A1M5SJD9"/>
<comment type="caution">
    <text evidence="6">Lacks conserved residue(s) required for the propagation of feature annotation.</text>
</comment>
<dbReference type="PANTHER" id="PTHR48102">
    <property type="entry name" value="ATP-DEPENDENT CLP PROTEASE ATP-BINDING SUBUNIT CLPX-LIKE, MITOCHONDRIAL-RELATED"/>
    <property type="match status" value="1"/>
</dbReference>
<dbReference type="PROSITE" id="PS00675">
    <property type="entry name" value="SIGMA54_INTERACT_1"/>
    <property type="match status" value="1"/>
</dbReference>
<dbReference type="Pfam" id="PF10431">
    <property type="entry name" value="ClpB_D2-small"/>
    <property type="match status" value="1"/>
</dbReference>
<dbReference type="InterPro" id="IPR010603">
    <property type="entry name" value="Znf_CppX_C4"/>
</dbReference>
<dbReference type="GO" id="GO:0009376">
    <property type="term" value="C:HslUV protease complex"/>
    <property type="evidence" value="ECO:0007669"/>
    <property type="project" value="TreeGrafter"/>
</dbReference>
<keyword evidence="4 6" id="KW-0067">ATP-binding</keyword>
<dbReference type="InterPro" id="IPR004487">
    <property type="entry name" value="Clp_protease_ATP-bd_su_ClpX"/>
</dbReference>
<evidence type="ECO:0000256" key="5">
    <source>
        <dbReference type="ARBA" id="ARBA00023186"/>
    </source>
</evidence>
<dbReference type="InterPro" id="IPR050052">
    <property type="entry name" value="ATP-dep_Clp_protease_ClpX"/>
</dbReference>
<dbReference type="NCBIfam" id="TIGR00382">
    <property type="entry name" value="clpX"/>
    <property type="match status" value="1"/>
</dbReference>
<keyword evidence="9" id="KW-0378">Hydrolase</keyword>
<comment type="similarity">
    <text evidence="6 7">Belongs to the ClpX chaperone family.</text>
</comment>
<evidence type="ECO:0000256" key="3">
    <source>
        <dbReference type="ARBA" id="ARBA00022833"/>
    </source>
</evidence>
<dbReference type="NCBIfam" id="NF003745">
    <property type="entry name" value="PRK05342.1"/>
    <property type="match status" value="1"/>
</dbReference>
<name>A0A1M5SJD9_9FLAO</name>
<dbReference type="InterPro" id="IPR059188">
    <property type="entry name" value="Znf_CLPX-like"/>
</dbReference>
<accession>A0A1M5SJD9</accession>
<proteinExistence type="inferred from homology"/>
<evidence type="ECO:0000259" key="8">
    <source>
        <dbReference type="PROSITE" id="PS51902"/>
    </source>
</evidence>
<feature type="binding site" evidence="6 7">
    <location>
        <position position="33"/>
    </location>
    <ligand>
        <name>Zn(2+)</name>
        <dbReference type="ChEBI" id="CHEBI:29105"/>
    </ligand>
</feature>
<evidence type="ECO:0000256" key="2">
    <source>
        <dbReference type="ARBA" id="ARBA00022741"/>
    </source>
</evidence>